<evidence type="ECO:0000313" key="3">
    <source>
        <dbReference type="EMBL" id="MCU4974832.1"/>
    </source>
</evidence>
<evidence type="ECO:0000259" key="2">
    <source>
        <dbReference type="PROSITE" id="PS51819"/>
    </source>
</evidence>
<dbReference type="SUPFAM" id="SSF54593">
    <property type="entry name" value="Glyoxalase/Bleomycin resistance protein/Dihydroxybiphenyl dioxygenase"/>
    <property type="match status" value="2"/>
</dbReference>
<dbReference type="Gene3D" id="3.10.180.10">
    <property type="entry name" value="2,3-Dihydroxybiphenyl 1,2-Dioxygenase, domain 1"/>
    <property type="match status" value="2"/>
</dbReference>
<protein>
    <submittedName>
        <fullName evidence="3">VOC family protein</fullName>
    </submittedName>
</protein>
<evidence type="ECO:0000313" key="4">
    <source>
        <dbReference type="Proteomes" id="UP001320972"/>
    </source>
</evidence>
<name>A0ABT2QIU4_9EURY</name>
<gene>
    <name evidence="3" type="ORF">OB955_19105</name>
</gene>
<accession>A0ABT2QIU4</accession>
<dbReference type="Pfam" id="PF00903">
    <property type="entry name" value="Glyoxalase"/>
    <property type="match status" value="2"/>
</dbReference>
<dbReference type="PANTHER" id="PTHR43279">
    <property type="entry name" value="CATECHOL-2,3-DIOXYGENASE"/>
    <property type="match status" value="1"/>
</dbReference>
<dbReference type="PROSITE" id="PS51819">
    <property type="entry name" value="VOC"/>
    <property type="match status" value="2"/>
</dbReference>
<dbReference type="InterPro" id="IPR037523">
    <property type="entry name" value="VOC_core"/>
</dbReference>
<organism evidence="3 4">
    <name type="scientific">Natronoglomus mannanivorans</name>
    <dbReference type="NCBI Taxonomy" id="2979990"/>
    <lineage>
        <taxon>Archaea</taxon>
        <taxon>Methanobacteriati</taxon>
        <taxon>Methanobacteriota</taxon>
        <taxon>Stenosarchaea group</taxon>
        <taxon>Halobacteria</taxon>
        <taxon>Halobacteriales</taxon>
        <taxon>Natrialbaceae</taxon>
        <taxon>Natronoglomus</taxon>
    </lineage>
</organism>
<feature type="domain" description="VOC" evidence="2">
    <location>
        <begin position="13"/>
        <end position="128"/>
    </location>
</feature>
<dbReference type="Proteomes" id="UP001320972">
    <property type="component" value="Unassembled WGS sequence"/>
</dbReference>
<reference evidence="3 4" key="1">
    <citation type="submission" date="2022-09" db="EMBL/GenBank/DDBJ databases">
        <title>Enrichment on poylsaccharides allowed isolation of novel metabolic and taxonomic groups of Haloarchaea.</title>
        <authorList>
            <person name="Sorokin D.Y."/>
            <person name="Elcheninov A.G."/>
            <person name="Khizhniak T.V."/>
            <person name="Kolganova T.V."/>
            <person name="Kublanov I.V."/>
        </authorList>
    </citation>
    <scope>NUCLEOTIDE SEQUENCE [LARGE SCALE GENOMIC DNA]</scope>
    <source>
        <strain evidence="3 4">AArc-m2/3/4</strain>
    </source>
</reference>
<proteinExistence type="predicted"/>
<dbReference type="InterPro" id="IPR004360">
    <property type="entry name" value="Glyas_Fos-R_dOase_dom"/>
</dbReference>
<dbReference type="InterPro" id="IPR029068">
    <property type="entry name" value="Glyas_Bleomycin-R_OHBP_Dase"/>
</dbReference>
<evidence type="ECO:0000256" key="1">
    <source>
        <dbReference type="SAM" id="MobiDB-lite"/>
    </source>
</evidence>
<sequence length="293" mass="32334">MSDEEPVLRGETHIGRVALRVADLERQTEFYRDVVGLAVRESDDERAILGTDNGPLLELIADPDAPERAPEQTGLFHTAFLVPTRAALGDALERVRTRWQLSGAADHLASEALYLSDPEGNGIEIYRDRPREEWERTETGGVRLDTLALDLEELESISNGRVSVPRETTVGHVHLEISSLEASRAYYVGGIGMGVQYQYDGALFVAAGDYHHHVGLNTWRGRSEPASGGGEQARTLGLEWVELVVPDRQSLEDLKARLSAQGREITTEDHGDQSAFSTRDPDEIAWRVRAAGN</sequence>
<comment type="caution">
    <text evidence="3">The sequence shown here is derived from an EMBL/GenBank/DDBJ whole genome shotgun (WGS) entry which is preliminary data.</text>
</comment>
<dbReference type="RefSeq" id="WP_338008768.1">
    <property type="nucleotide sequence ID" value="NZ_JAOPKB010000014.1"/>
</dbReference>
<dbReference type="EMBL" id="JAOPKB010000014">
    <property type="protein sequence ID" value="MCU4974832.1"/>
    <property type="molecule type" value="Genomic_DNA"/>
</dbReference>
<feature type="region of interest" description="Disordered" evidence="1">
    <location>
        <begin position="260"/>
        <end position="281"/>
    </location>
</feature>
<keyword evidence="4" id="KW-1185">Reference proteome</keyword>
<dbReference type="PANTHER" id="PTHR43279:SF1">
    <property type="entry name" value="CATECHOL-2,3-DIOXYGENASE"/>
    <property type="match status" value="1"/>
</dbReference>
<dbReference type="CDD" id="cd07255">
    <property type="entry name" value="VOC_BsCatE_like_N"/>
    <property type="match status" value="1"/>
</dbReference>
<feature type="domain" description="VOC" evidence="2">
    <location>
        <begin position="169"/>
        <end position="291"/>
    </location>
</feature>